<dbReference type="InterPro" id="IPR013424">
    <property type="entry name" value="Ice-binding_C"/>
</dbReference>
<reference evidence="2 3" key="2">
    <citation type="submission" date="2019-08" db="EMBL/GenBank/DDBJ databases">
        <authorList>
            <person name="Henke P."/>
        </authorList>
    </citation>
    <scope>NUCLEOTIDE SEQUENCE [LARGE SCALE GENOMIC DNA]</scope>
    <source>
        <strain evidence="2">Phe10_nw2017</strain>
    </source>
</reference>
<dbReference type="AlphaFoldDB" id="A0A5C6LZG2"/>
<sequence>MTVTSVKISLASMGVCAGLGAFGEAELEADVISLVASPSTISYNPGNQAPTSVSLTPLGTFGQYNDSWNYKGFANQGGFAWANVAQGQRIDKNIVFTGVLGISYFASGEQLFAFKQGNHYGWIKENLGGLWGDITFISGAYNDGTDLNNDFIIAGTLNGGGGGGGVAVPEPGTTGLMGLAALAAGATAIRRRRAATATVSVDSAS</sequence>
<evidence type="ECO:0000259" key="1">
    <source>
        <dbReference type="Pfam" id="PF07589"/>
    </source>
</evidence>
<keyword evidence="3" id="KW-1185">Reference proteome</keyword>
<dbReference type="Pfam" id="PF07589">
    <property type="entry name" value="PEP-CTERM"/>
    <property type="match status" value="1"/>
</dbReference>
<protein>
    <recommendedName>
        <fullName evidence="1">Ice-binding protein C-terminal domain-containing protein</fullName>
    </recommendedName>
</protein>
<feature type="domain" description="Ice-binding protein C-terminal" evidence="1">
    <location>
        <begin position="167"/>
        <end position="192"/>
    </location>
</feature>
<dbReference type="NCBIfam" id="TIGR02595">
    <property type="entry name" value="PEP_CTERM"/>
    <property type="match status" value="1"/>
</dbReference>
<comment type="caution">
    <text evidence="2">The sequence shown here is derived from an EMBL/GenBank/DDBJ whole genome shotgun (WGS) entry which is preliminary data.</text>
</comment>
<evidence type="ECO:0000313" key="2">
    <source>
        <dbReference type="EMBL" id="TWW07970.1"/>
    </source>
</evidence>
<evidence type="ECO:0000313" key="3">
    <source>
        <dbReference type="Proteomes" id="UP000321083"/>
    </source>
</evidence>
<gene>
    <name evidence="2" type="ORF">E3A20_29020</name>
</gene>
<reference evidence="2 3" key="1">
    <citation type="submission" date="2019-08" db="EMBL/GenBank/DDBJ databases">
        <title>100 year-old enigma solved: identification of Planctomyces bekefii, the type genus and species of the phylum Planctomycetes.</title>
        <authorList>
            <person name="Svetlana D.N."/>
            <person name="Overmann J."/>
        </authorList>
    </citation>
    <scope>NUCLEOTIDE SEQUENCE [LARGE SCALE GENOMIC DNA]</scope>
    <source>
        <strain evidence="2">Phe10_nw2017</strain>
    </source>
</reference>
<dbReference type="EMBL" id="SRHE01000914">
    <property type="protein sequence ID" value="TWW07970.1"/>
    <property type="molecule type" value="Genomic_DNA"/>
</dbReference>
<organism evidence="2 3">
    <name type="scientific">Planctomyces bekefii</name>
    <dbReference type="NCBI Taxonomy" id="1653850"/>
    <lineage>
        <taxon>Bacteria</taxon>
        <taxon>Pseudomonadati</taxon>
        <taxon>Planctomycetota</taxon>
        <taxon>Planctomycetia</taxon>
        <taxon>Planctomycetales</taxon>
        <taxon>Planctomycetaceae</taxon>
        <taxon>Planctomyces</taxon>
    </lineage>
</organism>
<accession>A0A5C6LZG2</accession>
<name>A0A5C6LZG2_9PLAN</name>
<proteinExistence type="predicted"/>
<dbReference type="Proteomes" id="UP000321083">
    <property type="component" value="Unassembled WGS sequence"/>
</dbReference>